<dbReference type="Proteomes" id="UP000322873">
    <property type="component" value="Unassembled WGS sequence"/>
</dbReference>
<keyword evidence="3" id="KW-1185">Reference proteome</keyword>
<name>A0A5M9JIN7_MONFR</name>
<organism evidence="2 3">
    <name type="scientific">Monilinia fructicola</name>
    <name type="common">Brown rot fungus</name>
    <name type="synonym">Ciboria fructicola</name>
    <dbReference type="NCBI Taxonomy" id="38448"/>
    <lineage>
        <taxon>Eukaryota</taxon>
        <taxon>Fungi</taxon>
        <taxon>Dikarya</taxon>
        <taxon>Ascomycota</taxon>
        <taxon>Pezizomycotina</taxon>
        <taxon>Leotiomycetes</taxon>
        <taxon>Helotiales</taxon>
        <taxon>Sclerotiniaceae</taxon>
        <taxon>Monilinia</taxon>
    </lineage>
</organism>
<protein>
    <submittedName>
        <fullName evidence="2">Uncharacterized protein</fullName>
    </submittedName>
</protein>
<evidence type="ECO:0000313" key="3">
    <source>
        <dbReference type="Proteomes" id="UP000322873"/>
    </source>
</evidence>
<evidence type="ECO:0000313" key="2">
    <source>
        <dbReference type="EMBL" id="KAA8568510.1"/>
    </source>
</evidence>
<comment type="caution">
    <text evidence="2">The sequence shown here is derived from an EMBL/GenBank/DDBJ whole genome shotgun (WGS) entry which is preliminary data.</text>
</comment>
<dbReference type="EMBL" id="VICG01000009">
    <property type="protein sequence ID" value="KAA8568510.1"/>
    <property type="molecule type" value="Genomic_DNA"/>
</dbReference>
<proteinExistence type="predicted"/>
<dbReference type="VEuPathDB" id="FungiDB:MFRU_012g00770"/>
<reference evidence="2 3" key="1">
    <citation type="submission" date="2019-06" db="EMBL/GenBank/DDBJ databases">
        <title>Genome Sequence of the Brown Rot Fungal Pathogen Monilinia fructicola.</title>
        <authorList>
            <person name="De Miccolis Angelini R.M."/>
            <person name="Landi L."/>
            <person name="Abate D."/>
            <person name="Pollastro S."/>
            <person name="Romanazzi G."/>
            <person name="Faretra F."/>
        </authorList>
    </citation>
    <scope>NUCLEOTIDE SEQUENCE [LARGE SCALE GENOMIC DNA]</scope>
    <source>
        <strain evidence="2 3">Mfrc123</strain>
    </source>
</reference>
<keyword evidence="1" id="KW-0732">Signal</keyword>
<evidence type="ECO:0000256" key="1">
    <source>
        <dbReference type="SAM" id="SignalP"/>
    </source>
</evidence>
<feature type="signal peptide" evidence="1">
    <location>
        <begin position="1"/>
        <end position="22"/>
    </location>
</feature>
<accession>A0A5M9JIN7</accession>
<gene>
    <name evidence="2" type="ORF">EYC84_007536</name>
</gene>
<sequence length="168" mass="19415">MAVVAFRYLALQGILSIESTQATPSGEPRIPRCEDKCKTTFVPMNLPISLAPSSYLNFVHSEQASTQAFVCTAFRAISLCSLAERIFSFRAKIKLQIPSLPNTFSQYSMRQWCMTKGLHIVDVECQVIVFRWLRSMGKYTKYIFIIGYSGDLWRYKYIDFSLYQWQNC</sequence>
<feature type="chain" id="PRO_5024425937" evidence="1">
    <location>
        <begin position="23"/>
        <end position="168"/>
    </location>
</feature>
<dbReference type="AlphaFoldDB" id="A0A5M9JIN7"/>